<organism evidence="1 2">
    <name type="scientific">Populus tomentosa</name>
    <name type="common">Chinese white poplar</name>
    <dbReference type="NCBI Taxonomy" id="118781"/>
    <lineage>
        <taxon>Eukaryota</taxon>
        <taxon>Viridiplantae</taxon>
        <taxon>Streptophyta</taxon>
        <taxon>Embryophyta</taxon>
        <taxon>Tracheophyta</taxon>
        <taxon>Spermatophyta</taxon>
        <taxon>Magnoliopsida</taxon>
        <taxon>eudicotyledons</taxon>
        <taxon>Gunneridae</taxon>
        <taxon>Pentapetalae</taxon>
        <taxon>rosids</taxon>
        <taxon>fabids</taxon>
        <taxon>Malpighiales</taxon>
        <taxon>Salicaceae</taxon>
        <taxon>Saliceae</taxon>
        <taxon>Populus</taxon>
    </lineage>
</organism>
<reference evidence="1" key="1">
    <citation type="journal article" date="2020" name="bioRxiv">
        <title>Hybrid origin of Populus tomentosa Carr. identified through genome sequencing and phylogenomic analysis.</title>
        <authorList>
            <person name="An X."/>
            <person name="Gao K."/>
            <person name="Chen Z."/>
            <person name="Li J."/>
            <person name="Yang X."/>
            <person name="Yang X."/>
            <person name="Zhou J."/>
            <person name="Guo T."/>
            <person name="Zhao T."/>
            <person name="Huang S."/>
            <person name="Miao D."/>
            <person name="Khan W.U."/>
            <person name="Rao P."/>
            <person name="Ye M."/>
            <person name="Lei B."/>
            <person name="Liao W."/>
            <person name="Wang J."/>
            <person name="Ji L."/>
            <person name="Li Y."/>
            <person name="Guo B."/>
            <person name="Mustafa N.S."/>
            <person name="Li S."/>
            <person name="Yun Q."/>
            <person name="Keller S.R."/>
            <person name="Mao J."/>
            <person name="Zhang R."/>
            <person name="Strauss S.H."/>
        </authorList>
    </citation>
    <scope>NUCLEOTIDE SEQUENCE</scope>
    <source>
        <strain evidence="1">GM15</strain>
        <tissue evidence="1">Leaf</tissue>
    </source>
</reference>
<dbReference type="OrthoDB" id="6738456at2759"/>
<sequence length="68" mass="7914">MGKATSFKNEFTFDERLGESKNIIVKYPDRVPQVKWIQSMNLTRMMMDFCICATAARKHLAKLYLPCP</sequence>
<dbReference type="Proteomes" id="UP000886885">
    <property type="component" value="Chromosome 10D"/>
</dbReference>
<accession>A0A8X7YR15</accession>
<gene>
    <name evidence="1" type="ORF">POTOM_038287</name>
</gene>
<protein>
    <submittedName>
        <fullName evidence="1">Uncharacterized protein</fullName>
    </submittedName>
</protein>
<evidence type="ECO:0000313" key="1">
    <source>
        <dbReference type="EMBL" id="KAG6757958.1"/>
    </source>
</evidence>
<keyword evidence="2" id="KW-1185">Reference proteome</keyword>
<comment type="caution">
    <text evidence="1">The sequence shown here is derived from an EMBL/GenBank/DDBJ whole genome shotgun (WGS) entry which is preliminary data.</text>
</comment>
<dbReference type="AlphaFoldDB" id="A0A8X7YR15"/>
<proteinExistence type="predicted"/>
<dbReference type="EMBL" id="JAAWWB010000020">
    <property type="protein sequence ID" value="KAG6757958.1"/>
    <property type="molecule type" value="Genomic_DNA"/>
</dbReference>
<evidence type="ECO:0000313" key="2">
    <source>
        <dbReference type="Proteomes" id="UP000886885"/>
    </source>
</evidence>
<name>A0A8X7YR15_POPTO</name>